<feature type="compositionally biased region" description="Low complexity" evidence="1">
    <location>
        <begin position="392"/>
        <end position="418"/>
    </location>
</feature>
<evidence type="ECO:0000256" key="1">
    <source>
        <dbReference type="SAM" id="MobiDB-lite"/>
    </source>
</evidence>
<dbReference type="EMBL" id="MU864939">
    <property type="protein sequence ID" value="KAK4465521.1"/>
    <property type="molecule type" value="Genomic_DNA"/>
</dbReference>
<feature type="compositionally biased region" description="Polar residues" evidence="1">
    <location>
        <begin position="643"/>
        <end position="661"/>
    </location>
</feature>
<evidence type="ECO:0008006" key="4">
    <source>
        <dbReference type="Google" id="ProtNLM"/>
    </source>
</evidence>
<protein>
    <recommendedName>
        <fullName evidence="4">RING-type E3 ubiquitin transferase</fullName>
    </recommendedName>
</protein>
<feature type="region of interest" description="Disordered" evidence="1">
    <location>
        <begin position="166"/>
        <end position="202"/>
    </location>
</feature>
<sequence length="718" mass="76752">MVLNIADGGLALDSSAKAMAGLPMQAFGITLSDDQLEELIAIAQNGGSIELSLGSDPGIWINGQEFELPIMTDEFDHDLYYTESASPKSINKLPEPVMPLLTPPNISRPVSKKTAPASSAKAADADVDDDDAIANLKSSLAKVASDKRENSAVVLGTLLPSKGKVKPGNRLLDNASPRSIPPSPLLSGVRSPSIAPGSTGSADKVKPQTFSIIHELAVLDGQSFDELKAKWNEGSEQEFTDALNKVAGFDSDSQGWVLKKRCWKELDVFEYPYSTEQDREQAINNAIKQYDRMRLGTTDPLWQKLLPKAERGKGVCLSKLQQAIASRGPTKPMADGTNSIAGDSEKDDSTSSGPKKGKGGEAMSRSGSQTSTTGKKKLSASEAQAKRLLSNKKSTTAASAKTSKASPAKSASKSTAAKGGRVLSKEIITDSDMSDDDDTPLAASLAKSKPLAATASRAPKEPLTSRPKPKPAAAAAAAKSVPKETEKEKDTIRPEAVAKPIKQQPVKRQRSSDDEDSSSSGTPLSKRVKTATKPVAKPSTTTSANSTSLRRASDASQNGRGVSSGATTSVPKAKNTSPMKSSPLASSPPTNASSIEQERRDRERERERERQRDRSQDTISSSGSSSGGRAVGIPAGKKRPRSDSVSDASSAKRQRVSQDTLNKAFKFKQFYTRYKQLHQEINELEDPDPEKLDNLCAMHDRLKKMKDEIYAEVPTEGF</sequence>
<dbReference type="SUPFAM" id="SSF46785">
    <property type="entry name" value="Winged helix' DNA-binding domain"/>
    <property type="match status" value="1"/>
</dbReference>
<dbReference type="Gene3D" id="1.10.10.2670">
    <property type="entry name" value="E3 ubiquitin-protein ligase"/>
    <property type="match status" value="1"/>
</dbReference>
<reference evidence="2" key="1">
    <citation type="journal article" date="2023" name="Mol. Phylogenet. Evol.">
        <title>Genome-scale phylogeny and comparative genomics of the fungal order Sordariales.</title>
        <authorList>
            <person name="Hensen N."/>
            <person name="Bonometti L."/>
            <person name="Westerberg I."/>
            <person name="Brannstrom I.O."/>
            <person name="Guillou S."/>
            <person name="Cros-Aarteil S."/>
            <person name="Calhoun S."/>
            <person name="Haridas S."/>
            <person name="Kuo A."/>
            <person name="Mondo S."/>
            <person name="Pangilinan J."/>
            <person name="Riley R."/>
            <person name="LaButti K."/>
            <person name="Andreopoulos B."/>
            <person name="Lipzen A."/>
            <person name="Chen C."/>
            <person name="Yan M."/>
            <person name="Daum C."/>
            <person name="Ng V."/>
            <person name="Clum A."/>
            <person name="Steindorff A."/>
            <person name="Ohm R.A."/>
            <person name="Martin F."/>
            <person name="Silar P."/>
            <person name="Natvig D.O."/>
            <person name="Lalanne C."/>
            <person name="Gautier V."/>
            <person name="Ament-Velasquez S.L."/>
            <person name="Kruys A."/>
            <person name="Hutchinson M.I."/>
            <person name="Powell A.J."/>
            <person name="Barry K."/>
            <person name="Miller A.N."/>
            <person name="Grigoriev I.V."/>
            <person name="Debuchy R."/>
            <person name="Gladieux P."/>
            <person name="Hiltunen Thoren M."/>
            <person name="Johannesson H."/>
        </authorList>
    </citation>
    <scope>NUCLEOTIDE SEQUENCE</scope>
    <source>
        <strain evidence="2">PSN324</strain>
    </source>
</reference>
<dbReference type="InterPro" id="IPR042065">
    <property type="entry name" value="E3_ELL-like"/>
</dbReference>
<accession>A0AAV9HXV5</accession>
<feature type="region of interest" description="Disordered" evidence="1">
    <location>
        <begin position="102"/>
        <end position="125"/>
    </location>
</feature>
<feature type="compositionally biased region" description="Low complexity" evidence="1">
    <location>
        <begin position="440"/>
        <end position="456"/>
    </location>
</feature>
<proteinExistence type="predicted"/>
<feature type="compositionally biased region" description="Low complexity" evidence="1">
    <location>
        <begin position="112"/>
        <end position="122"/>
    </location>
</feature>
<dbReference type="AlphaFoldDB" id="A0AAV9HXV5"/>
<feature type="compositionally biased region" description="Basic and acidic residues" evidence="1">
    <location>
        <begin position="596"/>
        <end position="616"/>
    </location>
</feature>
<organism evidence="2 3">
    <name type="scientific">Cladorrhinum samala</name>
    <dbReference type="NCBI Taxonomy" id="585594"/>
    <lineage>
        <taxon>Eukaryota</taxon>
        <taxon>Fungi</taxon>
        <taxon>Dikarya</taxon>
        <taxon>Ascomycota</taxon>
        <taxon>Pezizomycotina</taxon>
        <taxon>Sordariomycetes</taxon>
        <taxon>Sordariomycetidae</taxon>
        <taxon>Sordariales</taxon>
        <taxon>Podosporaceae</taxon>
        <taxon>Cladorrhinum</taxon>
    </lineage>
</organism>
<evidence type="ECO:0000313" key="2">
    <source>
        <dbReference type="EMBL" id="KAK4465521.1"/>
    </source>
</evidence>
<feature type="compositionally biased region" description="Polar residues" evidence="1">
    <location>
        <begin position="538"/>
        <end position="595"/>
    </location>
</feature>
<name>A0AAV9HXV5_9PEZI</name>
<reference evidence="2" key="2">
    <citation type="submission" date="2023-06" db="EMBL/GenBank/DDBJ databases">
        <authorList>
            <consortium name="Lawrence Berkeley National Laboratory"/>
            <person name="Mondo S.J."/>
            <person name="Hensen N."/>
            <person name="Bonometti L."/>
            <person name="Westerberg I."/>
            <person name="Brannstrom I.O."/>
            <person name="Guillou S."/>
            <person name="Cros-Aarteil S."/>
            <person name="Calhoun S."/>
            <person name="Haridas S."/>
            <person name="Kuo A."/>
            <person name="Pangilinan J."/>
            <person name="Riley R."/>
            <person name="Labutti K."/>
            <person name="Andreopoulos B."/>
            <person name="Lipzen A."/>
            <person name="Chen C."/>
            <person name="Yanf M."/>
            <person name="Daum C."/>
            <person name="Ng V."/>
            <person name="Clum A."/>
            <person name="Steindorff A."/>
            <person name="Ohm R."/>
            <person name="Martin F."/>
            <person name="Silar P."/>
            <person name="Natvig D."/>
            <person name="Lalanne C."/>
            <person name="Gautier V."/>
            <person name="Ament-Velasquez S.L."/>
            <person name="Kruys A."/>
            <person name="Hutchinson M.I."/>
            <person name="Powell A.J."/>
            <person name="Barry K."/>
            <person name="Miller A.N."/>
            <person name="Grigoriev I.V."/>
            <person name="Debuchy R."/>
            <person name="Gladieux P."/>
            <person name="Thoren M.H."/>
            <person name="Johannesson H."/>
        </authorList>
    </citation>
    <scope>NUCLEOTIDE SEQUENCE</scope>
    <source>
        <strain evidence="2">PSN324</strain>
    </source>
</reference>
<feature type="region of interest" description="Disordered" evidence="1">
    <location>
        <begin position="326"/>
        <end position="661"/>
    </location>
</feature>
<dbReference type="InterPro" id="IPR036390">
    <property type="entry name" value="WH_DNA-bd_sf"/>
</dbReference>
<keyword evidence="3" id="KW-1185">Reference proteome</keyword>
<comment type="caution">
    <text evidence="2">The sequence shown here is derived from an EMBL/GenBank/DDBJ whole genome shotgun (WGS) entry which is preliminary data.</text>
</comment>
<evidence type="ECO:0000313" key="3">
    <source>
        <dbReference type="Proteomes" id="UP001321749"/>
    </source>
</evidence>
<feature type="compositionally biased region" description="Basic and acidic residues" evidence="1">
    <location>
        <begin position="481"/>
        <end position="493"/>
    </location>
</feature>
<gene>
    <name evidence="2" type="ORF">QBC42DRAFT_168803</name>
</gene>
<dbReference type="Proteomes" id="UP001321749">
    <property type="component" value="Unassembled WGS sequence"/>
</dbReference>